<feature type="compositionally biased region" description="Polar residues" evidence="1">
    <location>
        <begin position="148"/>
        <end position="157"/>
    </location>
</feature>
<evidence type="ECO:0000313" key="3">
    <source>
        <dbReference type="RefSeq" id="XP_025772150.1"/>
    </source>
</evidence>
<gene>
    <name evidence="3" type="primary">YJU2</name>
</gene>
<dbReference type="PANTHER" id="PTHR12111">
    <property type="entry name" value="SPLICING FACTOR YJU2"/>
    <property type="match status" value="1"/>
</dbReference>
<evidence type="ECO:0000256" key="1">
    <source>
        <dbReference type="SAM" id="MobiDB-lite"/>
    </source>
</evidence>
<feature type="compositionally biased region" description="Polar residues" evidence="1">
    <location>
        <begin position="120"/>
        <end position="130"/>
    </location>
</feature>
<dbReference type="Pfam" id="PF04502">
    <property type="entry name" value="Saf4_Yju2"/>
    <property type="match status" value="1"/>
</dbReference>
<dbReference type="InterPro" id="IPR007590">
    <property type="entry name" value="Saf4/Yju2"/>
</dbReference>
<dbReference type="GO" id="GO:0071006">
    <property type="term" value="C:U2-type catalytic step 1 spliceosome"/>
    <property type="evidence" value="ECO:0007669"/>
    <property type="project" value="TreeGrafter"/>
</dbReference>
<proteinExistence type="predicted"/>
<accession>A0A6P6H8T0</accession>
<name>A0A6P6H8T0_PUMCO</name>
<dbReference type="PANTHER" id="PTHR12111:SF1">
    <property type="entry name" value="SPLICING FACTOR YJU2"/>
    <property type="match status" value="1"/>
</dbReference>
<feature type="region of interest" description="Disordered" evidence="1">
    <location>
        <begin position="87"/>
        <end position="169"/>
    </location>
</feature>
<reference evidence="3" key="1">
    <citation type="submission" date="2025-08" db="UniProtKB">
        <authorList>
            <consortium name="RefSeq"/>
        </authorList>
    </citation>
    <scope>IDENTIFICATION</scope>
    <source>
        <tissue evidence="3">Blood</tissue>
    </source>
</reference>
<dbReference type="CTD" id="55702"/>
<organism evidence="2 3">
    <name type="scientific">Puma concolor</name>
    <name type="common">Mountain lion</name>
    <name type="synonym">Felis concolor</name>
    <dbReference type="NCBI Taxonomy" id="9696"/>
    <lineage>
        <taxon>Eukaryota</taxon>
        <taxon>Metazoa</taxon>
        <taxon>Chordata</taxon>
        <taxon>Craniata</taxon>
        <taxon>Vertebrata</taxon>
        <taxon>Euteleostomi</taxon>
        <taxon>Mammalia</taxon>
        <taxon>Eutheria</taxon>
        <taxon>Laurasiatheria</taxon>
        <taxon>Carnivora</taxon>
        <taxon>Feliformia</taxon>
        <taxon>Felidae</taxon>
        <taxon>Felinae</taxon>
        <taxon>Puma</taxon>
    </lineage>
</organism>
<dbReference type="Proteomes" id="UP000515131">
    <property type="component" value="Unplaced"/>
</dbReference>
<keyword evidence="2" id="KW-1185">Reference proteome</keyword>
<sequence length="169" mass="18561">MPHEHQPGFWERCKTCGEYIYKGKKFNARKETVQNEAYLGLPIFRFYIKCTRCLAEITFKAVLPQHGLKVHVRLPLVQVLELLQAPKAKRKAESWERSVGTLGNRPPLSGLVVVKKTDPGLSTRQGQASPTPGPRKSGKAADPAPWTPGTSSLSQLGAYSDSEDSSGSS</sequence>
<dbReference type="RefSeq" id="XP_025772150.1">
    <property type="nucleotide sequence ID" value="XM_025916365.1"/>
</dbReference>
<evidence type="ECO:0000313" key="2">
    <source>
        <dbReference type="Proteomes" id="UP000515131"/>
    </source>
</evidence>
<dbReference type="KEGG" id="pcoo:112852832"/>
<protein>
    <submittedName>
        <fullName evidence="3">YJU2 splicing factor homolog</fullName>
    </submittedName>
</protein>
<dbReference type="GeneID" id="112852832"/>
<dbReference type="AlphaFoldDB" id="A0A6P6H8T0"/>
<dbReference type="GO" id="GO:0000398">
    <property type="term" value="P:mRNA splicing, via spliceosome"/>
    <property type="evidence" value="ECO:0007669"/>
    <property type="project" value="InterPro"/>
</dbReference>